<evidence type="ECO:0000313" key="1">
    <source>
        <dbReference type="EMBL" id="MBW80863.1"/>
    </source>
</evidence>
<accession>A0A2P2II00</accession>
<dbReference type="AlphaFoldDB" id="A0A2P2II00"/>
<name>A0A2P2II00_RHIMU</name>
<dbReference type="EMBL" id="GGEC01000380">
    <property type="protein sequence ID" value="MBW80863.1"/>
    <property type="molecule type" value="Transcribed_RNA"/>
</dbReference>
<sequence>MNILAITTDCFLAVGTLSHPQRKSPSCWVFQLVIA</sequence>
<reference evidence="1" key="1">
    <citation type="submission" date="2018-02" db="EMBL/GenBank/DDBJ databases">
        <title>Rhizophora mucronata_Transcriptome.</title>
        <authorList>
            <person name="Meera S.P."/>
            <person name="Sreeshan A."/>
            <person name="Augustine A."/>
        </authorList>
    </citation>
    <scope>NUCLEOTIDE SEQUENCE</scope>
    <source>
        <tissue evidence="1">Leaf</tissue>
    </source>
</reference>
<proteinExistence type="predicted"/>
<protein>
    <submittedName>
        <fullName evidence="1">Uncharacterized protein</fullName>
    </submittedName>
</protein>
<organism evidence="1">
    <name type="scientific">Rhizophora mucronata</name>
    <name type="common">Asiatic mangrove</name>
    <dbReference type="NCBI Taxonomy" id="61149"/>
    <lineage>
        <taxon>Eukaryota</taxon>
        <taxon>Viridiplantae</taxon>
        <taxon>Streptophyta</taxon>
        <taxon>Embryophyta</taxon>
        <taxon>Tracheophyta</taxon>
        <taxon>Spermatophyta</taxon>
        <taxon>Magnoliopsida</taxon>
        <taxon>eudicotyledons</taxon>
        <taxon>Gunneridae</taxon>
        <taxon>Pentapetalae</taxon>
        <taxon>rosids</taxon>
        <taxon>fabids</taxon>
        <taxon>Malpighiales</taxon>
        <taxon>Rhizophoraceae</taxon>
        <taxon>Rhizophora</taxon>
    </lineage>
</organism>